<name>A0ABR3ZH16_9PEZI</name>
<evidence type="ECO:0000256" key="1">
    <source>
        <dbReference type="ARBA" id="ARBA00007381"/>
    </source>
</evidence>
<feature type="region of interest" description="Disordered" evidence="4">
    <location>
        <begin position="706"/>
        <end position="738"/>
    </location>
</feature>
<dbReference type="Pfam" id="PF00012">
    <property type="entry name" value="HSP70"/>
    <property type="match status" value="1"/>
</dbReference>
<dbReference type="PANTHER" id="PTHR45639">
    <property type="entry name" value="HSC70CB, ISOFORM G-RELATED"/>
    <property type="match status" value="1"/>
</dbReference>
<feature type="compositionally biased region" description="Low complexity" evidence="4">
    <location>
        <begin position="706"/>
        <end position="721"/>
    </location>
</feature>
<dbReference type="Gene3D" id="3.30.420.40">
    <property type="match status" value="2"/>
</dbReference>
<dbReference type="Gene3D" id="3.30.30.30">
    <property type="match status" value="1"/>
</dbReference>
<accession>A0ABR3ZH16</accession>
<evidence type="ECO:0000313" key="6">
    <source>
        <dbReference type="Proteomes" id="UP001583186"/>
    </source>
</evidence>
<dbReference type="Gene3D" id="1.20.1270.10">
    <property type="match status" value="1"/>
</dbReference>
<dbReference type="InterPro" id="IPR029048">
    <property type="entry name" value="HSP70_C_sf"/>
</dbReference>
<dbReference type="Gene3D" id="2.60.34.10">
    <property type="entry name" value="Substrate Binding Domain Of DNAk, Chain A, domain 1"/>
    <property type="match status" value="1"/>
</dbReference>
<keyword evidence="2" id="KW-0547">Nucleotide-binding</keyword>
<dbReference type="Proteomes" id="UP001583186">
    <property type="component" value="Unassembled WGS sequence"/>
</dbReference>
<dbReference type="SUPFAM" id="SSF53067">
    <property type="entry name" value="Actin-like ATPase domain"/>
    <property type="match status" value="2"/>
</dbReference>
<dbReference type="SUPFAM" id="SSF100920">
    <property type="entry name" value="Heat shock protein 70kD (HSP70), peptide-binding domain"/>
    <property type="match status" value="1"/>
</dbReference>
<dbReference type="InterPro" id="IPR018181">
    <property type="entry name" value="Heat_shock_70_CS"/>
</dbReference>
<protein>
    <submittedName>
        <fullName evidence="5">Adenyl-nucleotide exchange factor sse1</fullName>
    </submittedName>
</protein>
<reference evidence="5 6" key="1">
    <citation type="journal article" date="2024" name="IMA Fungus">
        <title>IMA Genome - F19 : A genome assembly and annotation guide to empower mycologists, including annotated draft genome sequences of Ceratocystis pirilliformis, Diaporthe australafricana, Fusarium ophioides, Paecilomyces lecythidis, and Sporothrix stenoceras.</title>
        <authorList>
            <person name="Aylward J."/>
            <person name="Wilson A.M."/>
            <person name="Visagie C.M."/>
            <person name="Spraker J."/>
            <person name="Barnes I."/>
            <person name="Buitendag C."/>
            <person name="Ceriani C."/>
            <person name="Del Mar Angel L."/>
            <person name="du Plessis D."/>
            <person name="Fuchs T."/>
            <person name="Gasser K."/>
            <person name="Kramer D."/>
            <person name="Li W."/>
            <person name="Munsamy K."/>
            <person name="Piso A."/>
            <person name="Price J.L."/>
            <person name="Sonnekus B."/>
            <person name="Thomas C."/>
            <person name="van der Nest A."/>
            <person name="van Dijk A."/>
            <person name="van Heerden A."/>
            <person name="van Vuuren N."/>
            <person name="Yilmaz N."/>
            <person name="Duong T.A."/>
            <person name="van der Merwe N.A."/>
            <person name="Wingfield M.J."/>
            <person name="Wingfield B.D."/>
        </authorList>
    </citation>
    <scope>NUCLEOTIDE SEQUENCE [LARGE SCALE GENOMIC DNA]</scope>
    <source>
        <strain evidence="5 6">CMW 5346</strain>
    </source>
</reference>
<sequence length="738" mass="81431">MSVVGVDLGTMNTVVAVARNRGVDVITNEVSNRATPSLVGFGPKNRYLGEAAKTQEISNLKNTVSSLKRLVGRSFKEADIQIEQQYISAPLVDVNGEVGAEVNYLGKKERFSATQLLAMFIGKIKQSTADEIKAPVTNLVLSVPAWFTDRQRRALITALDIADLSVQRLLNDTTAAALGWGITKLDLPTGDEKPRRVMFVDVGHSTFTASVIEFRKGELAVKGTAFDRHYGGRDFDKAIVDHFQKEFLGNPKLAVDINTNARARARVLVAAERLKKILSANQTAPLNIEMLMEDKDVSTSLTRADFESLVEPLLSRTTVPLMQALADAGLAKEDIDTIEIVGGGARVPAIKERIQEFFGKPLSFTLNQDEAIARGCAFASALQSPIFRVREFAVHDVVSYPIEFTWEKANDIPDEEPNLVVFGKGNAMPSTKVLTFFRKRPFDLEARYYEPQDIPAGVKPWIARFSVKGVKPTIGGPDDYMTCKLRARVNPDGILNLDSAYSVEDQEVEEEIKEEEPKKDEAAAADPAGEAMDTDAAAPAEEVKPKTRKVRKQVRKDNLPVVAAANSLEQPAVEDAKEKEGKMTANDKLVFDTEEIKNSLESYIYDVRDKLTKSDSGEEYDGIYVKFASDADREKILAKLTTTQDWLEDDGYDTTMSIYRSKKEEISALVGPIHQRWWEQNEIERQRLAAELAQKAAAKKATEEAAIANNAVNGDPNAPDADMTDADPAKNPTIEEVD</sequence>
<evidence type="ECO:0000256" key="3">
    <source>
        <dbReference type="ARBA" id="ARBA00022840"/>
    </source>
</evidence>
<feature type="compositionally biased region" description="Acidic residues" evidence="4">
    <location>
        <begin position="505"/>
        <end position="514"/>
    </location>
</feature>
<gene>
    <name evidence="5" type="primary">SSE1</name>
    <name evidence="5" type="ORF">Sste5346_003020</name>
</gene>
<proteinExistence type="inferred from homology"/>
<dbReference type="PRINTS" id="PR00301">
    <property type="entry name" value="HEATSHOCK70"/>
</dbReference>
<dbReference type="Gene3D" id="3.90.640.10">
    <property type="entry name" value="Actin, Chain A, domain 4"/>
    <property type="match status" value="1"/>
</dbReference>
<comment type="similarity">
    <text evidence="1">Belongs to the heat shock protein 70 family.</text>
</comment>
<feature type="region of interest" description="Disordered" evidence="4">
    <location>
        <begin position="505"/>
        <end position="552"/>
    </location>
</feature>
<dbReference type="InterPro" id="IPR029047">
    <property type="entry name" value="HSP70_peptide-bd_sf"/>
</dbReference>
<keyword evidence="3" id="KW-0067">ATP-binding</keyword>
<evidence type="ECO:0000256" key="2">
    <source>
        <dbReference type="ARBA" id="ARBA00022741"/>
    </source>
</evidence>
<keyword evidence="6" id="KW-1185">Reference proteome</keyword>
<dbReference type="SUPFAM" id="SSF100934">
    <property type="entry name" value="Heat shock protein 70kD (HSP70), C-terminal subdomain"/>
    <property type="match status" value="1"/>
</dbReference>
<dbReference type="InterPro" id="IPR013126">
    <property type="entry name" value="Hsp_70_fam"/>
</dbReference>
<organism evidence="5 6">
    <name type="scientific">Sporothrix stenoceras</name>
    <dbReference type="NCBI Taxonomy" id="5173"/>
    <lineage>
        <taxon>Eukaryota</taxon>
        <taxon>Fungi</taxon>
        <taxon>Dikarya</taxon>
        <taxon>Ascomycota</taxon>
        <taxon>Pezizomycotina</taxon>
        <taxon>Sordariomycetes</taxon>
        <taxon>Sordariomycetidae</taxon>
        <taxon>Ophiostomatales</taxon>
        <taxon>Ophiostomataceae</taxon>
        <taxon>Sporothrix</taxon>
    </lineage>
</organism>
<comment type="caution">
    <text evidence="5">The sequence shown here is derived from an EMBL/GenBank/DDBJ whole genome shotgun (WGS) entry which is preliminary data.</text>
</comment>
<dbReference type="PROSITE" id="PS00329">
    <property type="entry name" value="HSP70_2"/>
    <property type="match status" value="1"/>
</dbReference>
<dbReference type="PANTHER" id="PTHR45639:SF4">
    <property type="entry name" value="HSC70CB, ISOFORM G"/>
    <property type="match status" value="1"/>
</dbReference>
<dbReference type="InterPro" id="IPR043129">
    <property type="entry name" value="ATPase_NBD"/>
</dbReference>
<evidence type="ECO:0000313" key="5">
    <source>
        <dbReference type="EMBL" id="KAL1899098.1"/>
    </source>
</evidence>
<dbReference type="EMBL" id="JAWCUI010000013">
    <property type="protein sequence ID" value="KAL1899098.1"/>
    <property type="molecule type" value="Genomic_DNA"/>
</dbReference>
<evidence type="ECO:0000256" key="4">
    <source>
        <dbReference type="SAM" id="MobiDB-lite"/>
    </source>
</evidence>